<comment type="caution">
    <text evidence="1">The sequence shown here is derived from an EMBL/GenBank/DDBJ whole genome shotgun (WGS) entry which is preliminary data.</text>
</comment>
<name>A0ABS9ETG4_9BACT</name>
<keyword evidence="2" id="KW-1185">Reference proteome</keyword>
<evidence type="ECO:0000313" key="2">
    <source>
        <dbReference type="Proteomes" id="UP001200430"/>
    </source>
</evidence>
<accession>A0ABS9ETG4</accession>
<proteinExistence type="predicted"/>
<gene>
    <name evidence="1" type="ORF">L2W38_11855</name>
</gene>
<reference evidence="1 2" key="1">
    <citation type="submission" date="2022-01" db="EMBL/GenBank/DDBJ databases">
        <title>Dethiosulfovibrio faecalis sp. nov., a novel proteolytic, non-sulfur-reducing bacterium isolated from a marine aquaculture solid waste bioreactor.</title>
        <authorList>
            <person name="Grabowski S."/>
            <person name="Apolinario E."/>
            <person name="Schneider N."/>
            <person name="Marshall C.W."/>
            <person name="Sowers K.R."/>
        </authorList>
    </citation>
    <scope>NUCLEOTIDE SEQUENCE [LARGE SCALE GENOMIC DNA]</scope>
    <source>
        <strain evidence="1 2">DSM 12537</strain>
    </source>
</reference>
<dbReference type="Proteomes" id="UP001200430">
    <property type="component" value="Unassembled WGS sequence"/>
</dbReference>
<evidence type="ECO:0000313" key="1">
    <source>
        <dbReference type="EMBL" id="MCF4143506.1"/>
    </source>
</evidence>
<sequence>MNRFDRIVYRINGGAIEIA</sequence>
<dbReference type="EMBL" id="JAKGUD010000017">
    <property type="protein sequence ID" value="MCF4143506.1"/>
    <property type="molecule type" value="Genomic_DNA"/>
</dbReference>
<protein>
    <submittedName>
        <fullName evidence="1">Uncharacterized protein</fullName>
    </submittedName>
</protein>
<organism evidence="1 2">
    <name type="scientific">Dethiosulfovibrio marinus</name>
    <dbReference type="NCBI Taxonomy" id="133532"/>
    <lineage>
        <taxon>Bacteria</taxon>
        <taxon>Thermotogati</taxon>
        <taxon>Synergistota</taxon>
        <taxon>Synergistia</taxon>
        <taxon>Synergistales</taxon>
        <taxon>Dethiosulfovibrionaceae</taxon>
        <taxon>Dethiosulfovibrio</taxon>
    </lineage>
</organism>